<dbReference type="EMBL" id="CZPZ01000001">
    <property type="protein sequence ID" value="CUS31291.1"/>
    <property type="molecule type" value="Genomic_DNA"/>
</dbReference>
<dbReference type="Proteomes" id="UP000198736">
    <property type="component" value="Unassembled WGS sequence"/>
</dbReference>
<dbReference type="GO" id="GO:0016020">
    <property type="term" value="C:membrane"/>
    <property type="evidence" value="ECO:0007669"/>
    <property type="project" value="UniProtKB-SubCell"/>
</dbReference>
<organism evidence="6 7">
    <name type="scientific">Candidatus Nitrospira nitrificans</name>
    <dbReference type="NCBI Taxonomy" id="1742973"/>
    <lineage>
        <taxon>Bacteria</taxon>
        <taxon>Pseudomonadati</taxon>
        <taxon>Nitrospirota</taxon>
        <taxon>Nitrospiria</taxon>
        <taxon>Nitrospirales</taxon>
        <taxon>Nitrospiraceae</taxon>
        <taxon>Nitrospira</taxon>
    </lineage>
</organism>
<proteinExistence type="predicted"/>
<feature type="transmembrane region" description="Helical" evidence="5">
    <location>
        <begin position="62"/>
        <end position="81"/>
    </location>
</feature>
<dbReference type="GO" id="GO:0051119">
    <property type="term" value="F:sugar transmembrane transporter activity"/>
    <property type="evidence" value="ECO:0007669"/>
    <property type="project" value="InterPro"/>
</dbReference>
<feature type="transmembrane region" description="Helical" evidence="5">
    <location>
        <begin position="6"/>
        <end position="24"/>
    </location>
</feature>
<comment type="subcellular location">
    <subcellularLocation>
        <location evidence="1">Membrane</location>
        <topology evidence="1">Multi-pass membrane protein</topology>
    </subcellularLocation>
</comment>
<keyword evidence="3 5" id="KW-1133">Transmembrane helix</keyword>
<name>A0A0S4L600_9BACT</name>
<dbReference type="OrthoDB" id="122062at2"/>
<evidence type="ECO:0000256" key="3">
    <source>
        <dbReference type="ARBA" id="ARBA00022989"/>
    </source>
</evidence>
<keyword evidence="2 5" id="KW-0812">Transmembrane</keyword>
<dbReference type="Pfam" id="PF04193">
    <property type="entry name" value="PQ-loop"/>
    <property type="match status" value="1"/>
</dbReference>
<evidence type="ECO:0000256" key="5">
    <source>
        <dbReference type="SAM" id="Phobius"/>
    </source>
</evidence>
<evidence type="ECO:0000313" key="6">
    <source>
        <dbReference type="EMBL" id="CUS31291.1"/>
    </source>
</evidence>
<dbReference type="Gene3D" id="1.20.1280.290">
    <property type="match status" value="1"/>
</dbReference>
<sequence>MDGAIILGITAGTLTTVAFIPQLAKALKSKSTGDLSWGMVLTFTIGVLLWLIYGIWIDSLPVILANAVTFFLQLGIISVKIKYG</sequence>
<keyword evidence="4 5" id="KW-0472">Membrane</keyword>
<accession>A0A0S4L600</accession>
<evidence type="ECO:0000256" key="4">
    <source>
        <dbReference type="ARBA" id="ARBA00023136"/>
    </source>
</evidence>
<dbReference type="STRING" id="1742973.COMA2_10027"/>
<dbReference type="AlphaFoldDB" id="A0A0S4L600"/>
<dbReference type="RefSeq" id="WP_090893546.1">
    <property type="nucleotide sequence ID" value="NZ_CZPZ01000001.1"/>
</dbReference>
<reference evidence="7" key="1">
    <citation type="submission" date="2015-10" db="EMBL/GenBank/DDBJ databases">
        <authorList>
            <person name="Luecker S."/>
            <person name="Luecker S."/>
        </authorList>
    </citation>
    <scope>NUCLEOTIDE SEQUENCE [LARGE SCALE GENOMIC DNA]</scope>
</reference>
<evidence type="ECO:0000256" key="2">
    <source>
        <dbReference type="ARBA" id="ARBA00022692"/>
    </source>
</evidence>
<dbReference type="InterPro" id="IPR047662">
    <property type="entry name" value="SemiSWEET"/>
</dbReference>
<evidence type="ECO:0000256" key="1">
    <source>
        <dbReference type="ARBA" id="ARBA00004141"/>
    </source>
</evidence>
<evidence type="ECO:0008006" key="8">
    <source>
        <dbReference type="Google" id="ProtNLM"/>
    </source>
</evidence>
<keyword evidence="7" id="KW-1185">Reference proteome</keyword>
<evidence type="ECO:0000313" key="7">
    <source>
        <dbReference type="Proteomes" id="UP000198736"/>
    </source>
</evidence>
<gene>
    <name evidence="6" type="ORF">COMA2_10027</name>
</gene>
<feature type="transmembrane region" description="Helical" evidence="5">
    <location>
        <begin position="36"/>
        <end position="56"/>
    </location>
</feature>
<dbReference type="InterPro" id="IPR006603">
    <property type="entry name" value="PQ-loop_rpt"/>
</dbReference>
<protein>
    <recommendedName>
        <fullName evidence="8">MtN3 and saliva related transmembrane protein</fullName>
    </recommendedName>
</protein>
<dbReference type="NCBIfam" id="NF037968">
    <property type="entry name" value="SemiSWEET_2"/>
    <property type="match status" value="1"/>
</dbReference>